<dbReference type="OrthoDB" id="9793549at2"/>
<evidence type="ECO:0000313" key="3">
    <source>
        <dbReference type="EMBL" id="GCE06908.1"/>
    </source>
</evidence>
<dbReference type="RefSeq" id="WP_126597794.1">
    <property type="nucleotide sequence ID" value="NZ_BIFQ01000001.1"/>
</dbReference>
<dbReference type="PANTHER" id="PTHR44520:SF1">
    <property type="entry name" value="TWO-COMPONENT SYSTEM REGULATORY PROTEIN"/>
    <property type="match status" value="1"/>
</dbReference>
<feature type="modified residue" description="4-aspartylphosphate" evidence="1">
    <location>
        <position position="69"/>
    </location>
</feature>
<organism evidence="3 4">
    <name type="scientific">Dictyobacter aurantiacus</name>
    <dbReference type="NCBI Taxonomy" id="1936993"/>
    <lineage>
        <taxon>Bacteria</taxon>
        <taxon>Bacillati</taxon>
        <taxon>Chloroflexota</taxon>
        <taxon>Ktedonobacteria</taxon>
        <taxon>Ktedonobacterales</taxon>
        <taxon>Dictyobacteraceae</taxon>
        <taxon>Dictyobacter</taxon>
    </lineage>
</organism>
<comment type="caution">
    <text evidence="3">The sequence shown here is derived from an EMBL/GenBank/DDBJ whole genome shotgun (WGS) entry which is preliminary data.</text>
</comment>
<dbReference type="AlphaFoldDB" id="A0A401ZJA3"/>
<feature type="domain" description="Response regulatory" evidence="2">
    <location>
        <begin position="8"/>
        <end position="136"/>
    </location>
</feature>
<dbReference type="Proteomes" id="UP000287224">
    <property type="component" value="Unassembled WGS sequence"/>
</dbReference>
<evidence type="ECO:0000313" key="4">
    <source>
        <dbReference type="Proteomes" id="UP000287224"/>
    </source>
</evidence>
<reference evidence="4" key="1">
    <citation type="submission" date="2018-12" db="EMBL/GenBank/DDBJ databases">
        <title>Tengunoibacter tsumagoiensis gen. nov., sp. nov., Dictyobacter kobayashii sp. nov., D. alpinus sp. nov., and D. joshuensis sp. nov. and description of Dictyobacteraceae fam. nov. within the order Ktedonobacterales isolated from Tengu-no-mugimeshi.</title>
        <authorList>
            <person name="Wang C.M."/>
            <person name="Zheng Y."/>
            <person name="Sakai Y."/>
            <person name="Toyoda A."/>
            <person name="Minakuchi Y."/>
            <person name="Abe K."/>
            <person name="Yokota A."/>
            <person name="Yabe S."/>
        </authorList>
    </citation>
    <scope>NUCLEOTIDE SEQUENCE [LARGE SCALE GENOMIC DNA]</scope>
    <source>
        <strain evidence="4">S-27</strain>
    </source>
</reference>
<gene>
    <name evidence="3" type="ORF">KDAU_42370</name>
</gene>
<dbReference type="PANTHER" id="PTHR44520">
    <property type="entry name" value="RESPONSE REGULATOR RCP1-RELATED"/>
    <property type="match status" value="1"/>
</dbReference>
<keyword evidence="1" id="KW-0597">Phosphoprotein</keyword>
<evidence type="ECO:0000259" key="2">
    <source>
        <dbReference type="PROSITE" id="PS50110"/>
    </source>
</evidence>
<dbReference type="Pfam" id="PF00072">
    <property type="entry name" value="Response_reg"/>
    <property type="match status" value="1"/>
</dbReference>
<dbReference type="CDD" id="cd17557">
    <property type="entry name" value="REC_Rcp-like"/>
    <property type="match status" value="1"/>
</dbReference>
<dbReference type="PROSITE" id="PS50110">
    <property type="entry name" value="RESPONSE_REGULATORY"/>
    <property type="match status" value="1"/>
</dbReference>
<name>A0A401ZJA3_9CHLR</name>
<proteinExistence type="predicted"/>
<dbReference type="SUPFAM" id="SSF52172">
    <property type="entry name" value="CheY-like"/>
    <property type="match status" value="1"/>
</dbReference>
<dbReference type="InterPro" id="IPR011006">
    <property type="entry name" value="CheY-like_superfamily"/>
</dbReference>
<keyword evidence="4" id="KW-1185">Reference proteome</keyword>
<evidence type="ECO:0000256" key="1">
    <source>
        <dbReference type="PROSITE-ProRule" id="PRU00169"/>
    </source>
</evidence>
<dbReference type="SMART" id="SM00448">
    <property type="entry name" value="REC"/>
    <property type="match status" value="1"/>
</dbReference>
<protein>
    <submittedName>
        <fullName evidence="3">Response regulator</fullName>
    </submittedName>
</protein>
<dbReference type="InterPro" id="IPR001789">
    <property type="entry name" value="Sig_transdc_resp-reg_receiver"/>
</dbReference>
<dbReference type="EMBL" id="BIFQ01000001">
    <property type="protein sequence ID" value="GCE06908.1"/>
    <property type="molecule type" value="Genomic_DNA"/>
</dbReference>
<accession>A0A401ZJA3</accession>
<dbReference type="GO" id="GO:0000160">
    <property type="term" value="P:phosphorelay signal transduction system"/>
    <property type="evidence" value="ECO:0007669"/>
    <property type="project" value="InterPro"/>
</dbReference>
<dbReference type="Gene3D" id="3.40.50.2300">
    <property type="match status" value="1"/>
</dbReference>
<dbReference type="InterPro" id="IPR052893">
    <property type="entry name" value="TCS_response_regulator"/>
</dbReference>
<sequence length="159" mass="18013">MAIAHESPLLFIEDNDDDYEVVLWAMKKLSLSIPIVRCIDGDEALDYLYHRQEFTPPETSPRPALILLDLNLISVDGRDVLQEVKSDPDLRMIPVIIWTSSEDPKDIDVSFQLGANSYILKPMNMSQLLEVVETLNKYWFGVAVTSPAAAPEPLDQKRK</sequence>